<evidence type="ECO:0000256" key="3">
    <source>
        <dbReference type="ARBA" id="ARBA00022692"/>
    </source>
</evidence>
<evidence type="ECO:0000256" key="6">
    <source>
        <dbReference type="ARBA" id="ARBA00023136"/>
    </source>
</evidence>
<dbReference type="EMBL" id="CAJFDH010000004">
    <property type="protein sequence ID" value="CAD5219264.1"/>
    <property type="molecule type" value="Genomic_DNA"/>
</dbReference>
<dbReference type="AlphaFoldDB" id="A0A811KW75"/>
<accession>A0A811KW75</accession>
<name>A0A811KW75_9BILA</name>
<dbReference type="InterPro" id="IPR039311">
    <property type="entry name" value="FAM187A/B"/>
</dbReference>
<organism evidence="11 12">
    <name type="scientific">Bursaphelenchus okinawaensis</name>
    <dbReference type="NCBI Taxonomy" id="465554"/>
    <lineage>
        <taxon>Eukaryota</taxon>
        <taxon>Metazoa</taxon>
        <taxon>Ecdysozoa</taxon>
        <taxon>Nematoda</taxon>
        <taxon>Chromadorea</taxon>
        <taxon>Rhabditida</taxon>
        <taxon>Tylenchina</taxon>
        <taxon>Tylenchomorpha</taxon>
        <taxon>Aphelenchoidea</taxon>
        <taxon>Aphelenchoididae</taxon>
        <taxon>Bursaphelenchus</taxon>
    </lineage>
</organism>
<reference evidence="11" key="1">
    <citation type="submission" date="2020-09" db="EMBL/GenBank/DDBJ databases">
        <authorList>
            <person name="Kikuchi T."/>
        </authorList>
    </citation>
    <scope>NUCLEOTIDE SEQUENCE</scope>
    <source>
        <strain evidence="11">SH1</strain>
    </source>
</reference>
<evidence type="ECO:0000256" key="1">
    <source>
        <dbReference type="ARBA" id="ARBA00004479"/>
    </source>
</evidence>
<sequence length="485" mass="55888">MRLPVILLNIHVVFGYTHLEIQENQLKYQAYHDCIRHKEQVYRRHRDNQFAQHVIQPKGTEVLLPCLACPSPTEEEFIEDLWKPNENILGRKLSGFWDKIKKFVKEKNQTVPSFSWEFMKFEKNSKWKPAIDLTEPRTLARKTQKAAQGLFKKKRKYEVGDHFELRINDLNNGTQGWYRCVKRTPEHFISALYFVQVVRSSDYIIRQVGEGTGIPVSNSTTPTRVYHLSQEKGIVAFKRYSPWTPCNVCGVNATGESFRRGECHIRQYKQGTVTNSTLLGLFSLFGTIPCNSALVPLNIRRLLRKYVLVQEFHLCQSVCKEVENETRVIQSVDKSGHKVIADLIPAGEFSVLERLPTLKAAVTRKVITVTEGTDFVILNCGKRGVFWHKGYKYINQLLLTTKNTTSDKNRVHLTADGQLIIRDVTLDDRDLYSCFHPPQNLLRSFKLIVNPGDRTTELIEYSKMLIRFSSCVLLLLLVMGLLAIN</sequence>
<dbReference type="GO" id="GO:0016020">
    <property type="term" value="C:membrane"/>
    <property type="evidence" value="ECO:0007669"/>
    <property type="project" value="UniProtKB-SubCell"/>
</dbReference>
<keyword evidence="4 9" id="KW-0732">Signal</keyword>
<proteinExistence type="inferred from homology"/>
<feature type="chain" id="PRO_5035595153" description="Ig-like domain-containing protein" evidence="9">
    <location>
        <begin position="16"/>
        <end position="485"/>
    </location>
</feature>
<evidence type="ECO:0000256" key="7">
    <source>
        <dbReference type="ARBA" id="ARBA00023180"/>
    </source>
</evidence>
<keyword evidence="7" id="KW-0325">Glycoprotein</keyword>
<dbReference type="Proteomes" id="UP000783686">
    <property type="component" value="Unassembled WGS sequence"/>
</dbReference>
<evidence type="ECO:0000259" key="10">
    <source>
        <dbReference type="PROSITE" id="PS50835"/>
    </source>
</evidence>
<gene>
    <name evidence="11" type="ORF">BOKJ2_LOCUS8357</name>
</gene>
<evidence type="ECO:0000313" key="11">
    <source>
        <dbReference type="EMBL" id="CAD5219264.1"/>
    </source>
</evidence>
<evidence type="ECO:0000256" key="8">
    <source>
        <dbReference type="SAM" id="Phobius"/>
    </source>
</evidence>
<feature type="transmembrane region" description="Helical" evidence="8">
    <location>
        <begin position="464"/>
        <end position="484"/>
    </location>
</feature>
<evidence type="ECO:0000256" key="9">
    <source>
        <dbReference type="SAM" id="SignalP"/>
    </source>
</evidence>
<protein>
    <recommendedName>
        <fullName evidence="10">Ig-like domain-containing protein</fullName>
    </recommendedName>
</protein>
<dbReference type="Proteomes" id="UP000614601">
    <property type="component" value="Unassembled WGS sequence"/>
</dbReference>
<keyword evidence="3 8" id="KW-0812">Transmembrane</keyword>
<dbReference type="PANTHER" id="PTHR32178:SF6">
    <property type="entry name" value="IG-LIKE DOMAIN-CONTAINING PROTEIN"/>
    <property type="match status" value="1"/>
</dbReference>
<comment type="subcellular location">
    <subcellularLocation>
        <location evidence="1">Membrane</location>
        <topology evidence="1">Single-pass type I membrane protein</topology>
    </subcellularLocation>
</comment>
<dbReference type="OrthoDB" id="5794427at2759"/>
<dbReference type="InterPro" id="IPR013783">
    <property type="entry name" value="Ig-like_fold"/>
</dbReference>
<feature type="domain" description="Ig-like" evidence="10">
    <location>
        <begin position="356"/>
        <end position="434"/>
    </location>
</feature>
<keyword evidence="6 8" id="KW-0472">Membrane</keyword>
<evidence type="ECO:0000256" key="4">
    <source>
        <dbReference type="ARBA" id="ARBA00022729"/>
    </source>
</evidence>
<dbReference type="InterPro" id="IPR007110">
    <property type="entry name" value="Ig-like_dom"/>
</dbReference>
<dbReference type="PANTHER" id="PTHR32178">
    <property type="entry name" value="FAM187"/>
    <property type="match status" value="1"/>
</dbReference>
<keyword evidence="12" id="KW-1185">Reference proteome</keyword>
<dbReference type="SUPFAM" id="SSF48726">
    <property type="entry name" value="Immunoglobulin"/>
    <property type="match status" value="1"/>
</dbReference>
<evidence type="ECO:0000256" key="5">
    <source>
        <dbReference type="ARBA" id="ARBA00022989"/>
    </source>
</evidence>
<dbReference type="InterPro" id="IPR036179">
    <property type="entry name" value="Ig-like_dom_sf"/>
</dbReference>
<dbReference type="PROSITE" id="PS50835">
    <property type="entry name" value="IG_LIKE"/>
    <property type="match status" value="1"/>
</dbReference>
<keyword evidence="5 8" id="KW-1133">Transmembrane helix</keyword>
<evidence type="ECO:0000313" key="12">
    <source>
        <dbReference type="Proteomes" id="UP000614601"/>
    </source>
</evidence>
<dbReference type="EMBL" id="CAJFCW020000004">
    <property type="protein sequence ID" value="CAG9112412.1"/>
    <property type="molecule type" value="Genomic_DNA"/>
</dbReference>
<evidence type="ECO:0000256" key="2">
    <source>
        <dbReference type="ARBA" id="ARBA00008727"/>
    </source>
</evidence>
<comment type="caution">
    <text evidence="11">The sequence shown here is derived from an EMBL/GenBank/DDBJ whole genome shotgun (WGS) entry which is preliminary data.</text>
</comment>
<feature type="signal peptide" evidence="9">
    <location>
        <begin position="1"/>
        <end position="15"/>
    </location>
</feature>
<dbReference type="Gene3D" id="2.60.40.10">
    <property type="entry name" value="Immunoglobulins"/>
    <property type="match status" value="1"/>
</dbReference>
<comment type="similarity">
    <text evidence="2">Belongs to the FAM187 family.</text>
</comment>